<dbReference type="PANTHER" id="PTHR10996:SF283">
    <property type="entry name" value="GLYOXYLATE_HYDROXYPYRUVATE REDUCTASE B"/>
    <property type="match status" value="1"/>
</dbReference>
<dbReference type="InterPro" id="IPR029752">
    <property type="entry name" value="D-isomer_DH_CS1"/>
</dbReference>
<evidence type="ECO:0000256" key="1">
    <source>
        <dbReference type="ARBA" id="ARBA00005854"/>
    </source>
</evidence>
<sequence length="330" mass="35906">MKVLVTSKLTDAALERLRALCEEVDMHDRFEPMERTELLRRIHEADGILCSIADRIDREVFERAPRLRVAANYGVGFDHIDVAEASARGIVVTNTPGVLTDATADLAFALILAVARRVVEGDRMTREGRFRFWSPMHFLGTQVSGKVLGIVGLGRIGQAVAKRARGFDMRVLYFSRSRLNPHSEAALGVAFAPLDELLAQSDFISLHVPLTPDTRHLIGARELSLMKPSAFLINTARGPVVDEGALVAALQAGRLRGAGLDVYENEPHLSPGLADLTNVVLLPHVGSATIETRTRMAEMAVGNLLAGLQGQRPPNALNWDAVQAKRAGAF</sequence>
<dbReference type="SUPFAM" id="SSF52283">
    <property type="entry name" value="Formate/glycerate dehydrogenase catalytic domain-like"/>
    <property type="match status" value="1"/>
</dbReference>
<dbReference type="Pfam" id="PF02826">
    <property type="entry name" value="2-Hacid_dh_C"/>
    <property type="match status" value="1"/>
</dbReference>
<dbReference type="PROSITE" id="PS00670">
    <property type="entry name" value="D_2_HYDROXYACID_DH_2"/>
    <property type="match status" value="1"/>
</dbReference>
<gene>
    <name evidence="6" type="ORF">ENS06_14305</name>
</gene>
<dbReference type="InterPro" id="IPR036291">
    <property type="entry name" value="NAD(P)-bd_dom_sf"/>
</dbReference>
<dbReference type="CDD" id="cd05301">
    <property type="entry name" value="GDH"/>
    <property type="match status" value="1"/>
</dbReference>
<dbReference type="Gene3D" id="3.40.50.720">
    <property type="entry name" value="NAD(P)-binding Rossmann-like Domain"/>
    <property type="match status" value="2"/>
</dbReference>
<evidence type="ECO:0000259" key="5">
    <source>
        <dbReference type="Pfam" id="PF02826"/>
    </source>
</evidence>
<comment type="similarity">
    <text evidence="1 3">Belongs to the D-isomer specific 2-hydroxyacid dehydrogenase family.</text>
</comment>
<dbReference type="InterPro" id="IPR050223">
    <property type="entry name" value="D-isomer_2-hydroxyacid_DH"/>
</dbReference>
<comment type="caution">
    <text evidence="6">The sequence shown here is derived from an EMBL/GenBank/DDBJ whole genome shotgun (WGS) entry which is preliminary data.</text>
</comment>
<dbReference type="PROSITE" id="PS00671">
    <property type="entry name" value="D_2_HYDROXYACID_DH_3"/>
    <property type="match status" value="1"/>
</dbReference>
<dbReference type="GO" id="GO:0005829">
    <property type="term" value="C:cytosol"/>
    <property type="evidence" value="ECO:0007669"/>
    <property type="project" value="TreeGrafter"/>
</dbReference>
<dbReference type="GO" id="GO:0051287">
    <property type="term" value="F:NAD binding"/>
    <property type="evidence" value="ECO:0007669"/>
    <property type="project" value="InterPro"/>
</dbReference>
<dbReference type="PROSITE" id="PS00065">
    <property type="entry name" value="D_2_HYDROXYACID_DH_1"/>
    <property type="match status" value="1"/>
</dbReference>
<dbReference type="InterPro" id="IPR006140">
    <property type="entry name" value="D-isomer_DH_NAD-bd"/>
</dbReference>
<accession>A0A832EEJ6</accession>
<feature type="domain" description="D-isomer specific 2-hydroxyacid dehydrogenase NAD-binding" evidence="5">
    <location>
        <begin position="108"/>
        <end position="286"/>
    </location>
</feature>
<dbReference type="FunFam" id="3.40.50.720:FF:000462">
    <property type="entry name" value="Glyoxylate reductase (NADP+)"/>
    <property type="match status" value="1"/>
</dbReference>
<dbReference type="Pfam" id="PF00389">
    <property type="entry name" value="2-Hacid_dh"/>
    <property type="match status" value="1"/>
</dbReference>
<evidence type="ECO:0000259" key="4">
    <source>
        <dbReference type="Pfam" id="PF00389"/>
    </source>
</evidence>
<dbReference type="InterPro" id="IPR006139">
    <property type="entry name" value="D-isomer_2_OHA_DH_cat_dom"/>
</dbReference>
<evidence type="ECO:0000256" key="3">
    <source>
        <dbReference type="RuleBase" id="RU003719"/>
    </source>
</evidence>
<dbReference type="AlphaFoldDB" id="A0A832EEJ6"/>
<organism evidence="6">
    <name type="scientific">Desulfacinum infernum</name>
    <dbReference type="NCBI Taxonomy" id="35837"/>
    <lineage>
        <taxon>Bacteria</taxon>
        <taxon>Pseudomonadati</taxon>
        <taxon>Thermodesulfobacteriota</taxon>
        <taxon>Syntrophobacteria</taxon>
        <taxon>Syntrophobacterales</taxon>
        <taxon>Syntrophobacteraceae</taxon>
        <taxon>Desulfacinum</taxon>
    </lineage>
</organism>
<dbReference type="GO" id="GO:0016618">
    <property type="term" value="F:hydroxypyruvate reductase [NAD(P)H] activity"/>
    <property type="evidence" value="ECO:0007669"/>
    <property type="project" value="TreeGrafter"/>
</dbReference>
<dbReference type="GO" id="GO:0030267">
    <property type="term" value="F:glyoxylate reductase (NADPH) activity"/>
    <property type="evidence" value="ECO:0007669"/>
    <property type="project" value="TreeGrafter"/>
</dbReference>
<dbReference type="EMBL" id="DSTK01000040">
    <property type="protein sequence ID" value="HFK98481.1"/>
    <property type="molecule type" value="Genomic_DNA"/>
</dbReference>
<protein>
    <submittedName>
        <fullName evidence="6">D-glycerate dehydrogenase</fullName>
    </submittedName>
</protein>
<proteinExistence type="inferred from homology"/>
<evidence type="ECO:0000313" key="6">
    <source>
        <dbReference type="EMBL" id="HFK98481.1"/>
    </source>
</evidence>
<reference evidence="6" key="1">
    <citation type="journal article" date="2020" name="mSystems">
        <title>Genome- and Community-Level Interaction Insights into Carbon Utilization and Element Cycling Functions of Hydrothermarchaeota in Hydrothermal Sediment.</title>
        <authorList>
            <person name="Zhou Z."/>
            <person name="Liu Y."/>
            <person name="Xu W."/>
            <person name="Pan J."/>
            <person name="Luo Z.H."/>
            <person name="Li M."/>
        </authorList>
    </citation>
    <scope>NUCLEOTIDE SEQUENCE [LARGE SCALE GENOMIC DNA]</scope>
    <source>
        <strain evidence="6">SpSt-456</strain>
    </source>
</reference>
<name>A0A832EEJ6_9BACT</name>
<dbReference type="SUPFAM" id="SSF51735">
    <property type="entry name" value="NAD(P)-binding Rossmann-fold domains"/>
    <property type="match status" value="1"/>
</dbReference>
<keyword evidence="2 3" id="KW-0560">Oxidoreductase</keyword>
<dbReference type="InterPro" id="IPR029753">
    <property type="entry name" value="D-isomer_DH_CS"/>
</dbReference>
<evidence type="ECO:0000256" key="2">
    <source>
        <dbReference type="ARBA" id="ARBA00023002"/>
    </source>
</evidence>
<feature type="domain" description="D-isomer specific 2-hydroxyacid dehydrogenase catalytic" evidence="4">
    <location>
        <begin position="3"/>
        <end position="318"/>
    </location>
</feature>
<dbReference type="PANTHER" id="PTHR10996">
    <property type="entry name" value="2-HYDROXYACID DEHYDROGENASE-RELATED"/>
    <property type="match status" value="1"/>
</dbReference>